<dbReference type="RefSeq" id="XP_044553339.1">
    <property type="nucleotide sequence ID" value="XM_044689835.1"/>
</dbReference>
<name>A0AA88GUX7_NAELO</name>
<evidence type="ECO:0000256" key="1">
    <source>
        <dbReference type="ARBA" id="ARBA00004371"/>
    </source>
</evidence>
<dbReference type="PANTHER" id="PTHR28583:SF1">
    <property type="entry name" value="ACID CERAMIDASE"/>
    <property type="match status" value="1"/>
</dbReference>
<evidence type="ECO:0000313" key="9">
    <source>
        <dbReference type="Proteomes" id="UP000816034"/>
    </source>
</evidence>
<dbReference type="GO" id="GO:0005764">
    <property type="term" value="C:lysosome"/>
    <property type="evidence" value="ECO:0007669"/>
    <property type="project" value="UniProtKB-SubCell"/>
</dbReference>
<evidence type="ECO:0000256" key="2">
    <source>
        <dbReference type="ARBA" id="ARBA00011891"/>
    </source>
</evidence>
<evidence type="ECO:0000256" key="3">
    <source>
        <dbReference type="ARBA" id="ARBA00022801"/>
    </source>
</evidence>
<keyword evidence="9" id="KW-1185">Reference proteome</keyword>
<feature type="region of interest" description="Disordered" evidence="5">
    <location>
        <begin position="1"/>
        <end position="23"/>
    </location>
</feature>
<feature type="domain" description="Choloylglycine hydrolase/NAAA C-terminal" evidence="6">
    <location>
        <begin position="185"/>
        <end position="320"/>
    </location>
</feature>
<dbReference type="Pfam" id="PF02275">
    <property type="entry name" value="CBAH"/>
    <property type="match status" value="1"/>
</dbReference>
<dbReference type="EC" id="3.5.1.23" evidence="2"/>
<dbReference type="AlphaFoldDB" id="A0AA88GUX7"/>
<dbReference type="Pfam" id="PF15508">
    <property type="entry name" value="NAAA-beta"/>
    <property type="match status" value="1"/>
</dbReference>
<protein>
    <recommendedName>
        <fullName evidence="2">ceramidase</fullName>
        <ecNumber evidence="2">3.5.1.23</ecNumber>
    </recommendedName>
</protein>
<gene>
    <name evidence="8" type="ORF">C9374_013907</name>
</gene>
<proteinExistence type="predicted"/>
<keyword evidence="3" id="KW-0378">Hydrolase</keyword>
<dbReference type="Gene3D" id="3.60.60.10">
    <property type="entry name" value="Penicillin V Acylase, Chain A"/>
    <property type="match status" value="1"/>
</dbReference>
<evidence type="ECO:0000259" key="7">
    <source>
        <dbReference type="Pfam" id="PF15508"/>
    </source>
</evidence>
<dbReference type="InterPro" id="IPR029130">
    <property type="entry name" value="Acid_ceramidase_N"/>
</dbReference>
<reference evidence="8 9" key="1">
    <citation type="journal article" date="2018" name="BMC Genomics">
        <title>The genome of Naegleria lovaniensis, the basis for a comparative approach to unravel pathogenicity factors of the human pathogenic amoeba N. fowleri.</title>
        <authorList>
            <person name="Liechti N."/>
            <person name="Schurch N."/>
            <person name="Bruggmann R."/>
            <person name="Wittwer M."/>
        </authorList>
    </citation>
    <scope>NUCLEOTIDE SEQUENCE [LARGE SCALE GENOMIC DNA]</scope>
    <source>
        <strain evidence="8 9">ATCC 30569</strain>
    </source>
</reference>
<dbReference type="GeneID" id="68106360"/>
<sequence length="439" mass="49625">MSEQQFHQTTDGSSRSETPFSSRKQEIPLYCSEIEIGDLDDEITPISDLGGNVYSFATDEEDELVRNEKGSISNTLRTISCRTNVPEYEINLDLPPNERWTNLVDDYKEKFPALIKFLEGEMNDVLGGGIRATFAKTFLNMIFNVFTNSGAVYYSQELKAVAQQANLPLGLLAFMQLSYELFACCTSVVKENSDGFPIHVRTMDWAMDLLKEYTVQLNFTRNGKTLFKASSWAGYLGVLTGCRPNGFSISINFRSTEDGHFGKNIIKTITRGWPISFLVRETLQDCETYSHAVAILKNSKLIAPVYITVAGCKKGEGTIITRQRETFSSDNYLISLQDLHNNTQISKQYYLKEANAMIQANADWWKSLKEIKDQCNILLSSERLSKAFKHLKKMPQELTTIDSVTDMFSKYGNYPLKNETTIYITAMNPSNGDYATILV</sequence>
<feature type="compositionally biased region" description="Polar residues" evidence="5">
    <location>
        <begin position="1"/>
        <end position="22"/>
    </location>
</feature>
<dbReference type="InterPro" id="IPR029132">
    <property type="entry name" value="CBAH/NAAA_C"/>
</dbReference>
<keyword evidence="4" id="KW-0458">Lysosome</keyword>
<dbReference type="PANTHER" id="PTHR28583">
    <property type="entry name" value="ACID AMIDASE"/>
    <property type="match status" value="1"/>
</dbReference>
<evidence type="ECO:0000256" key="4">
    <source>
        <dbReference type="ARBA" id="ARBA00023228"/>
    </source>
</evidence>
<evidence type="ECO:0000256" key="5">
    <source>
        <dbReference type="SAM" id="MobiDB-lite"/>
    </source>
</evidence>
<organism evidence="8 9">
    <name type="scientific">Naegleria lovaniensis</name>
    <name type="common">Amoeba</name>
    <dbReference type="NCBI Taxonomy" id="51637"/>
    <lineage>
        <taxon>Eukaryota</taxon>
        <taxon>Discoba</taxon>
        <taxon>Heterolobosea</taxon>
        <taxon>Tetramitia</taxon>
        <taxon>Eutetramitia</taxon>
        <taxon>Vahlkampfiidae</taxon>
        <taxon>Naegleria</taxon>
    </lineage>
</organism>
<feature type="domain" description="Acid ceramidase N-terminal" evidence="7">
    <location>
        <begin position="84"/>
        <end position="143"/>
    </location>
</feature>
<dbReference type="EMBL" id="PYSW02000007">
    <property type="protein sequence ID" value="KAG2389347.1"/>
    <property type="molecule type" value="Genomic_DNA"/>
</dbReference>
<comment type="subcellular location">
    <subcellularLocation>
        <location evidence="1">Lysosome</location>
    </subcellularLocation>
</comment>
<dbReference type="GO" id="GO:0017040">
    <property type="term" value="F:N-acylsphingosine amidohydrolase activity"/>
    <property type="evidence" value="ECO:0007669"/>
    <property type="project" value="UniProtKB-EC"/>
</dbReference>
<evidence type="ECO:0000313" key="8">
    <source>
        <dbReference type="EMBL" id="KAG2389347.1"/>
    </source>
</evidence>
<comment type="caution">
    <text evidence="8">The sequence shown here is derived from an EMBL/GenBank/DDBJ whole genome shotgun (WGS) entry which is preliminary data.</text>
</comment>
<accession>A0AA88GUX7</accession>
<evidence type="ECO:0000259" key="6">
    <source>
        <dbReference type="Pfam" id="PF02275"/>
    </source>
</evidence>
<dbReference type="Proteomes" id="UP000816034">
    <property type="component" value="Unassembled WGS sequence"/>
</dbReference>